<keyword evidence="2" id="KW-1185">Reference proteome</keyword>
<gene>
    <name evidence="1" type="ORF">GCM10011409_19250</name>
</gene>
<accession>A0A9W5TXL4</accession>
<organism evidence="1 2">
    <name type="scientific">Lentibacillus populi</name>
    <dbReference type="NCBI Taxonomy" id="1827502"/>
    <lineage>
        <taxon>Bacteria</taxon>
        <taxon>Bacillati</taxon>
        <taxon>Bacillota</taxon>
        <taxon>Bacilli</taxon>
        <taxon>Bacillales</taxon>
        <taxon>Bacillaceae</taxon>
        <taxon>Lentibacillus</taxon>
    </lineage>
</organism>
<evidence type="ECO:0000313" key="1">
    <source>
        <dbReference type="EMBL" id="GGB41863.1"/>
    </source>
</evidence>
<dbReference type="EMBL" id="BMJD01000012">
    <property type="protein sequence ID" value="GGB41863.1"/>
    <property type="molecule type" value="Genomic_DNA"/>
</dbReference>
<dbReference type="AlphaFoldDB" id="A0A9W5TXL4"/>
<comment type="caution">
    <text evidence="1">The sequence shown here is derived from an EMBL/GenBank/DDBJ whole genome shotgun (WGS) entry which is preliminary data.</text>
</comment>
<evidence type="ECO:0000313" key="2">
    <source>
        <dbReference type="Proteomes" id="UP000621492"/>
    </source>
</evidence>
<dbReference type="Proteomes" id="UP000621492">
    <property type="component" value="Unassembled WGS sequence"/>
</dbReference>
<protein>
    <submittedName>
        <fullName evidence="1">Uncharacterized protein</fullName>
    </submittedName>
</protein>
<sequence length="286" mass="33091">MNFKIFQLYEQVEFDDDALSRMVYYLRGLDPLNAGQGLDYLINGDVEHQNGILVGSISEEYVPNTNELNDDKILMPVQDIEPYERTIFAFDFYTRNLLIQNRNYSPVNLNPGRTSSRLIDILNDAFQAVFNINFNVIPTQIPEGNEIFERIFNTARVIEAQFSNLNERRACNHDVSDNPIINNGFLEFWNNDDSRTNLILIKATNEGEVNNNPVVIAALNSENVIIDKIKYYEEEEDKNLTISRSSLDKFDIPDLNRDEDSITAFQQIVDSIPPERGYLRRIRHID</sequence>
<dbReference type="RefSeq" id="WP_188725044.1">
    <property type="nucleotide sequence ID" value="NZ_BMJD01000012.1"/>
</dbReference>
<name>A0A9W5TXL4_9BACI</name>
<reference evidence="1" key="1">
    <citation type="journal article" date="2014" name="Int. J. Syst. Evol. Microbiol.">
        <title>Complete genome sequence of Corynebacterium casei LMG S-19264T (=DSM 44701T), isolated from a smear-ripened cheese.</title>
        <authorList>
            <consortium name="US DOE Joint Genome Institute (JGI-PGF)"/>
            <person name="Walter F."/>
            <person name="Albersmeier A."/>
            <person name="Kalinowski J."/>
            <person name="Ruckert C."/>
        </authorList>
    </citation>
    <scope>NUCLEOTIDE SEQUENCE</scope>
    <source>
        <strain evidence="1">CGMCC 1.15454</strain>
    </source>
</reference>
<reference evidence="1" key="2">
    <citation type="submission" date="2020-09" db="EMBL/GenBank/DDBJ databases">
        <authorList>
            <person name="Sun Q."/>
            <person name="Zhou Y."/>
        </authorList>
    </citation>
    <scope>NUCLEOTIDE SEQUENCE</scope>
    <source>
        <strain evidence="1">CGMCC 1.15454</strain>
    </source>
</reference>
<proteinExistence type="predicted"/>